<dbReference type="GO" id="GO:0000225">
    <property type="term" value="F:N-acetylglucosaminylphosphatidylinositol deacetylase activity"/>
    <property type="evidence" value="ECO:0007669"/>
    <property type="project" value="UniProtKB-EC"/>
</dbReference>
<keyword evidence="3" id="KW-0732">Signal</keyword>
<sequence length="279" mass="30455">MYFRPFVTSLGLLVLTDSLAAADRALNFAAHQDDDLLFINAQVIHDIDLQNEVRTVFVTAGDAGQGSEYWTSRQAGTLAAYAEMAGVGNDWDESDLGVPDKVVALYNLRNTDISVAFMHIPDGNNDGSGFEATGNESLEKLWKGAIDTIGTVDDSGTSYTNDELVDSLAWIINDYNPDRVNALNYIDDFGSVGDHSDHTASALYANEGAINAENFPGDVIGYIGYDSKNLDANLSEEDLQKKKDAFYTYAAYDSAACASDEACAGTEYELWLQREYPRN</sequence>
<comment type="similarity">
    <text evidence="1">Belongs to the PIGL family.</text>
</comment>
<evidence type="ECO:0000313" key="4">
    <source>
        <dbReference type="EMBL" id="OJJ08249.1"/>
    </source>
</evidence>
<keyword evidence="5" id="KW-1185">Reference proteome</keyword>
<dbReference type="RefSeq" id="XP_040674011.1">
    <property type="nucleotide sequence ID" value="XM_040808837.1"/>
</dbReference>
<dbReference type="AlphaFoldDB" id="A0A1L9Q3C0"/>
<dbReference type="EMBL" id="KV878139">
    <property type="protein sequence ID" value="OJJ08249.1"/>
    <property type="molecule type" value="Genomic_DNA"/>
</dbReference>
<dbReference type="InterPro" id="IPR003737">
    <property type="entry name" value="GlcNAc_PI_deacetylase-related"/>
</dbReference>
<dbReference type="SUPFAM" id="SSF102588">
    <property type="entry name" value="LmbE-like"/>
    <property type="match status" value="1"/>
</dbReference>
<reference evidence="5" key="1">
    <citation type="journal article" date="2017" name="Genome Biol.">
        <title>Comparative genomics reveals high biological diversity and specific adaptations in the industrially and medically important fungal genus Aspergillus.</title>
        <authorList>
            <person name="de Vries R.P."/>
            <person name="Riley R."/>
            <person name="Wiebenga A."/>
            <person name="Aguilar-Osorio G."/>
            <person name="Amillis S."/>
            <person name="Uchima C.A."/>
            <person name="Anderluh G."/>
            <person name="Asadollahi M."/>
            <person name="Askin M."/>
            <person name="Barry K."/>
            <person name="Battaglia E."/>
            <person name="Bayram O."/>
            <person name="Benocci T."/>
            <person name="Braus-Stromeyer S.A."/>
            <person name="Caldana C."/>
            <person name="Canovas D."/>
            <person name="Cerqueira G.C."/>
            <person name="Chen F."/>
            <person name="Chen W."/>
            <person name="Choi C."/>
            <person name="Clum A."/>
            <person name="Dos Santos R.A."/>
            <person name="Damasio A.R."/>
            <person name="Diallinas G."/>
            <person name="Emri T."/>
            <person name="Fekete E."/>
            <person name="Flipphi M."/>
            <person name="Freyberg S."/>
            <person name="Gallo A."/>
            <person name="Gournas C."/>
            <person name="Habgood R."/>
            <person name="Hainaut M."/>
            <person name="Harispe M.L."/>
            <person name="Henrissat B."/>
            <person name="Hilden K.S."/>
            <person name="Hope R."/>
            <person name="Hossain A."/>
            <person name="Karabika E."/>
            <person name="Karaffa L."/>
            <person name="Karanyi Z."/>
            <person name="Krasevec N."/>
            <person name="Kuo A."/>
            <person name="Kusch H."/>
            <person name="LaButti K."/>
            <person name="Lagendijk E.L."/>
            <person name="Lapidus A."/>
            <person name="Levasseur A."/>
            <person name="Lindquist E."/>
            <person name="Lipzen A."/>
            <person name="Logrieco A.F."/>
            <person name="MacCabe A."/>
            <person name="Maekelae M.R."/>
            <person name="Malavazi I."/>
            <person name="Melin P."/>
            <person name="Meyer V."/>
            <person name="Mielnichuk N."/>
            <person name="Miskei M."/>
            <person name="Molnar A.P."/>
            <person name="Mule G."/>
            <person name="Ngan C.Y."/>
            <person name="Orejas M."/>
            <person name="Orosz E."/>
            <person name="Ouedraogo J.P."/>
            <person name="Overkamp K.M."/>
            <person name="Park H.-S."/>
            <person name="Perrone G."/>
            <person name="Piumi F."/>
            <person name="Punt P.J."/>
            <person name="Ram A.F."/>
            <person name="Ramon A."/>
            <person name="Rauscher S."/>
            <person name="Record E."/>
            <person name="Riano-Pachon D.M."/>
            <person name="Robert V."/>
            <person name="Roehrig J."/>
            <person name="Ruller R."/>
            <person name="Salamov A."/>
            <person name="Salih N.S."/>
            <person name="Samson R.A."/>
            <person name="Sandor E."/>
            <person name="Sanguinetti M."/>
            <person name="Schuetze T."/>
            <person name="Sepcic K."/>
            <person name="Shelest E."/>
            <person name="Sherlock G."/>
            <person name="Sophianopoulou V."/>
            <person name="Squina F.M."/>
            <person name="Sun H."/>
            <person name="Susca A."/>
            <person name="Todd R.B."/>
            <person name="Tsang A."/>
            <person name="Unkles S.E."/>
            <person name="van de Wiele N."/>
            <person name="van Rossen-Uffink D."/>
            <person name="Oliveira J.V."/>
            <person name="Vesth T.C."/>
            <person name="Visser J."/>
            <person name="Yu J.-H."/>
            <person name="Zhou M."/>
            <person name="Andersen M.R."/>
            <person name="Archer D.B."/>
            <person name="Baker S.E."/>
            <person name="Benoit I."/>
            <person name="Brakhage A.A."/>
            <person name="Braus G.H."/>
            <person name="Fischer R."/>
            <person name="Frisvad J.C."/>
            <person name="Goldman G.H."/>
            <person name="Houbraken J."/>
            <person name="Oakley B."/>
            <person name="Pocsi I."/>
            <person name="Scazzocchio C."/>
            <person name="Seiboth B."/>
            <person name="vanKuyk P.A."/>
            <person name="Wortman J."/>
            <person name="Dyer P.S."/>
            <person name="Grigoriev I.V."/>
        </authorList>
    </citation>
    <scope>NUCLEOTIDE SEQUENCE [LARGE SCALE GENOMIC DNA]</scope>
    <source>
        <strain evidence="5">CBS 583.65</strain>
    </source>
</reference>
<accession>A0A1L9Q3C0</accession>
<dbReference type="InterPro" id="IPR024078">
    <property type="entry name" value="LmbE-like_dom_sf"/>
</dbReference>
<proteinExistence type="inferred from homology"/>
<dbReference type="GO" id="GO:0005783">
    <property type="term" value="C:endoplasmic reticulum"/>
    <property type="evidence" value="ECO:0007669"/>
    <property type="project" value="TreeGrafter"/>
</dbReference>
<protein>
    <recommendedName>
        <fullName evidence="2">N-acetylglucosaminylphosphatidylinositol deacetylase</fullName>
        <ecNumber evidence="2">3.5.1.89</ecNumber>
    </recommendedName>
</protein>
<feature type="signal peptide" evidence="3">
    <location>
        <begin position="1"/>
        <end position="21"/>
    </location>
</feature>
<dbReference type="GeneID" id="63724348"/>
<dbReference type="STRING" id="1036611.A0A1L9Q3C0"/>
<gene>
    <name evidence="4" type="ORF">ASPVEDRAFT_179489</name>
</gene>
<name>A0A1L9Q3C0_ASPVE</name>
<dbReference type="PANTHER" id="PTHR12993:SF23">
    <property type="entry name" value="N-ACETYLGLUCOSAMINYLPHOSPHATIDYLINOSITOL DEACETYLASE"/>
    <property type="match status" value="1"/>
</dbReference>
<evidence type="ECO:0000313" key="5">
    <source>
        <dbReference type="Proteomes" id="UP000184073"/>
    </source>
</evidence>
<evidence type="ECO:0000256" key="3">
    <source>
        <dbReference type="SAM" id="SignalP"/>
    </source>
</evidence>
<dbReference type="PANTHER" id="PTHR12993">
    <property type="entry name" value="N-ACETYLGLUCOSAMINYL-PHOSPHATIDYLINOSITOL DE-N-ACETYLASE-RELATED"/>
    <property type="match status" value="1"/>
</dbReference>
<organism evidence="4 5">
    <name type="scientific">Aspergillus versicolor CBS 583.65</name>
    <dbReference type="NCBI Taxonomy" id="1036611"/>
    <lineage>
        <taxon>Eukaryota</taxon>
        <taxon>Fungi</taxon>
        <taxon>Dikarya</taxon>
        <taxon>Ascomycota</taxon>
        <taxon>Pezizomycotina</taxon>
        <taxon>Eurotiomycetes</taxon>
        <taxon>Eurotiomycetidae</taxon>
        <taxon>Eurotiales</taxon>
        <taxon>Aspergillaceae</taxon>
        <taxon>Aspergillus</taxon>
        <taxon>Aspergillus subgen. Nidulantes</taxon>
    </lineage>
</organism>
<dbReference type="VEuPathDB" id="FungiDB:ASPVEDRAFT_179489"/>
<feature type="chain" id="PRO_5013177160" description="N-acetylglucosaminylphosphatidylinositol deacetylase" evidence="3">
    <location>
        <begin position="22"/>
        <end position="279"/>
    </location>
</feature>
<dbReference type="Proteomes" id="UP000184073">
    <property type="component" value="Unassembled WGS sequence"/>
</dbReference>
<dbReference type="EC" id="3.5.1.89" evidence="2"/>
<dbReference type="Gene3D" id="3.40.50.10320">
    <property type="entry name" value="LmbE-like"/>
    <property type="match status" value="1"/>
</dbReference>
<evidence type="ECO:0000256" key="1">
    <source>
        <dbReference type="ARBA" id="ARBA00006066"/>
    </source>
</evidence>
<evidence type="ECO:0000256" key="2">
    <source>
        <dbReference type="ARBA" id="ARBA00012176"/>
    </source>
</evidence>
<dbReference type="Pfam" id="PF02585">
    <property type="entry name" value="PIG-L"/>
    <property type="match status" value="1"/>
</dbReference>
<dbReference type="OrthoDB" id="203440at2759"/>